<organism evidence="1 2">
    <name type="scientific">Spirosoma foliorum</name>
    <dbReference type="NCBI Taxonomy" id="2710596"/>
    <lineage>
        <taxon>Bacteria</taxon>
        <taxon>Pseudomonadati</taxon>
        <taxon>Bacteroidota</taxon>
        <taxon>Cytophagia</taxon>
        <taxon>Cytophagales</taxon>
        <taxon>Cytophagaceae</taxon>
        <taxon>Spirosoma</taxon>
    </lineage>
</organism>
<keyword evidence="2" id="KW-1185">Reference proteome</keyword>
<dbReference type="EMBL" id="CP059732">
    <property type="protein sequence ID" value="QMW06354.1"/>
    <property type="molecule type" value="Genomic_DNA"/>
</dbReference>
<gene>
    <name evidence="1" type="ORF">H3H32_16420</name>
</gene>
<dbReference type="AlphaFoldDB" id="A0A7G5H5G2"/>
<reference evidence="1 2" key="1">
    <citation type="submission" date="2020-07" db="EMBL/GenBank/DDBJ databases">
        <title>Spirosoma foliorum sp. nov., isolated from the leaves on the Nejang mountain Korea, Republic of.</title>
        <authorList>
            <person name="Ho H."/>
            <person name="Lee Y.-J."/>
            <person name="Nurcahyanto D.-A."/>
            <person name="Kim S.-G."/>
        </authorList>
    </citation>
    <scope>NUCLEOTIDE SEQUENCE [LARGE SCALE GENOMIC DNA]</scope>
    <source>
        <strain evidence="1 2">PL0136</strain>
    </source>
</reference>
<name>A0A7G5H5G2_9BACT</name>
<dbReference type="RefSeq" id="WP_182463723.1">
    <property type="nucleotide sequence ID" value="NZ_CP059732.1"/>
</dbReference>
<evidence type="ECO:0000313" key="1">
    <source>
        <dbReference type="EMBL" id="QMW06354.1"/>
    </source>
</evidence>
<accession>A0A7G5H5G2</accession>
<protein>
    <submittedName>
        <fullName evidence="1">Uncharacterized protein</fullName>
    </submittedName>
</protein>
<sequence>MAIQNLDGGDFVNQGVDKINEAFGEIPVSYVPTPDGNLIVTKHNGQTITVPLKNFFALLTTAFGSLAVAMATAEQAGKVLLVDSDKPEQFQSTGRVLTAAQVAELISSAVDSLDIPQYDIGRAFIGTDYTEFGSIEFSSPDFFS</sequence>
<dbReference type="Proteomes" id="UP000515369">
    <property type="component" value="Chromosome"/>
</dbReference>
<dbReference type="KEGG" id="sfol:H3H32_16420"/>
<evidence type="ECO:0000313" key="2">
    <source>
        <dbReference type="Proteomes" id="UP000515369"/>
    </source>
</evidence>
<proteinExistence type="predicted"/>